<dbReference type="Pfam" id="PF00956">
    <property type="entry name" value="NAP"/>
    <property type="match status" value="1"/>
</dbReference>
<gene>
    <name evidence="4" type="ORF">P154DRAFT_240716</name>
</gene>
<feature type="compositionally biased region" description="Basic and acidic residues" evidence="3">
    <location>
        <begin position="387"/>
        <end position="401"/>
    </location>
</feature>
<comment type="similarity">
    <text evidence="1 2">Belongs to the nucleosome assembly protein (NAP) family.</text>
</comment>
<evidence type="ECO:0000313" key="5">
    <source>
        <dbReference type="Proteomes" id="UP000799779"/>
    </source>
</evidence>
<evidence type="ECO:0000256" key="1">
    <source>
        <dbReference type="ARBA" id="ARBA00009947"/>
    </source>
</evidence>
<protein>
    <submittedName>
        <fullName evidence="4">NAP-domain-containing protein</fullName>
    </submittedName>
</protein>
<accession>A0A6A5WAE2</accession>
<name>A0A6A5WAE2_9PLEO</name>
<feature type="region of interest" description="Disordered" evidence="3">
    <location>
        <begin position="132"/>
        <end position="166"/>
    </location>
</feature>
<evidence type="ECO:0000256" key="3">
    <source>
        <dbReference type="SAM" id="MobiDB-lite"/>
    </source>
</evidence>
<dbReference type="OrthoDB" id="27325at2759"/>
<dbReference type="InterPro" id="IPR037231">
    <property type="entry name" value="NAP-like_sf"/>
</dbReference>
<evidence type="ECO:0000313" key="4">
    <source>
        <dbReference type="EMBL" id="KAF1998883.1"/>
    </source>
</evidence>
<dbReference type="SUPFAM" id="SSF143113">
    <property type="entry name" value="NAP-like"/>
    <property type="match status" value="1"/>
</dbReference>
<proteinExistence type="inferred from homology"/>
<feature type="compositionally biased region" description="Low complexity" evidence="3">
    <location>
        <begin position="14"/>
        <end position="27"/>
    </location>
</feature>
<dbReference type="Gene3D" id="1.20.5.1500">
    <property type="match status" value="1"/>
</dbReference>
<evidence type="ECO:0000256" key="2">
    <source>
        <dbReference type="RuleBase" id="RU003876"/>
    </source>
</evidence>
<organism evidence="4 5">
    <name type="scientific">Amniculicola lignicola CBS 123094</name>
    <dbReference type="NCBI Taxonomy" id="1392246"/>
    <lineage>
        <taxon>Eukaryota</taxon>
        <taxon>Fungi</taxon>
        <taxon>Dikarya</taxon>
        <taxon>Ascomycota</taxon>
        <taxon>Pezizomycotina</taxon>
        <taxon>Dothideomycetes</taxon>
        <taxon>Pleosporomycetidae</taxon>
        <taxon>Pleosporales</taxon>
        <taxon>Amniculicolaceae</taxon>
        <taxon>Amniculicola</taxon>
    </lineage>
</organism>
<sequence>MSEPIRNKKLDSITAPTPQNTPANAAPISSRAQQPGVSSIKEEELDRTAASLFAANPALVSMMQAKLGSLVGRSSGYIESLPASVRRRVAGLKGVQKEHSKLEAEFQEEVLQLEKKYFAKFTPLYQTRAKIVNGNSEPTEEQIKVGETKDEDDDEDPVPEEDINKDEGVDVKGIPEFWLSAMKNQISLAEMITDRDEAALKHLTDIRMEYLDRPGFRLIFEFEENEYFTNKLVTKTYFYQEENGYGGDFIYDHAEGDKIDWKTAKDLTVRIESKKQRNKNTKQTRVVKKTVPTESFFNFFDPPKPPTDEEDDAASDIEERLELDYQLGEDIKEKLIPRAIDWFTGEALQYENIEEFDQGDFEDEDDEDEDELSDDRDEDEESDDENDGSKPKQEAAECKQS</sequence>
<dbReference type="Proteomes" id="UP000799779">
    <property type="component" value="Unassembled WGS sequence"/>
</dbReference>
<dbReference type="FunFam" id="3.30.1120.90:FF:000003">
    <property type="entry name" value="Nucleosome assembly protein"/>
    <property type="match status" value="1"/>
</dbReference>
<dbReference type="EMBL" id="ML977600">
    <property type="protein sequence ID" value="KAF1998883.1"/>
    <property type="molecule type" value="Genomic_DNA"/>
</dbReference>
<feature type="compositionally biased region" description="Acidic residues" evidence="3">
    <location>
        <begin position="149"/>
        <end position="164"/>
    </location>
</feature>
<feature type="compositionally biased region" description="Basic and acidic residues" evidence="3">
    <location>
        <begin position="1"/>
        <end position="11"/>
    </location>
</feature>
<dbReference type="GO" id="GO:0005634">
    <property type="term" value="C:nucleus"/>
    <property type="evidence" value="ECO:0007669"/>
    <property type="project" value="InterPro"/>
</dbReference>
<reference evidence="4" key="1">
    <citation type="journal article" date="2020" name="Stud. Mycol.">
        <title>101 Dothideomycetes genomes: a test case for predicting lifestyles and emergence of pathogens.</title>
        <authorList>
            <person name="Haridas S."/>
            <person name="Albert R."/>
            <person name="Binder M."/>
            <person name="Bloem J."/>
            <person name="Labutti K."/>
            <person name="Salamov A."/>
            <person name="Andreopoulos B."/>
            <person name="Baker S."/>
            <person name="Barry K."/>
            <person name="Bills G."/>
            <person name="Bluhm B."/>
            <person name="Cannon C."/>
            <person name="Castanera R."/>
            <person name="Culley D."/>
            <person name="Daum C."/>
            <person name="Ezra D."/>
            <person name="Gonzalez J."/>
            <person name="Henrissat B."/>
            <person name="Kuo A."/>
            <person name="Liang C."/>
            <person name="Lipzen A."/>
            <person name="Lutzoni F."/>
            <person name="Magnuson J."/>
            <person name="Mondo S."/>
            <person name="Nolan M."/>
            <person name="Ohm R."/>
            <person name="Pangilinan J."/>
            <person name="Park H.-J."/>
            <person name="Ramirez L."/>
            <person name="Alfaro M."/>
            <person name="Sun H."/>
            <person name="Tritt A."/>
            <person name="Yoshinaga Y."/>
            <person name="Zwiers L.-H."/>
            <person name="Turgeon B."/>
            <person name="Goodwin S."/>
            <person name="Spatafora J."/>
            <person name="Crous P."/>
            <person name="Grigoriev I."/>
        </authorList>
    </citation>
    <scope>NUCLEOTIDE SEQUENCE</scope>
    <source>
        <strain evidence="4">CBS 123094</strain>
    </source>
</reference>
<dbReference type="Gene3D" id="3.30.1120.90">
    <property type="entry name" value="Nucleosome assembly protein"/>
    <property type="match status" value="1"/>
</dbReference>
<keyword evidence="5" id="KW-1185">Reference proteome</keyword>
<feature type="compositionally biased region" description="Acidic residues" evidence="3">
    <location>
        <begin position="352"/>
        <end position="386"/>
    </location>
</feature>
<dbReference type="AlphaFoldDB" id="A0A6A5WAE2"/>
<dbReference type="FunFam" id="1.20.5.1500:FF:000004">
    <property type="entry name" value="Nucleosome assembly protein Nap1"/>
    <property type="match status" value="1"/>
</dbReference>
<feature type="region of interest" description="Disordered" evidence="3">
    <location>
        <begin position="1"/>
        <end position="43"/>
    </location>
</feature>
<dbReference type="PANTHER" id="PTHR11875">
    <property type="entry name" value="TESTIS-SPECIFIC Y-ENCODED PROTEIN"/>
    <property type="match status" value="1"/>
</dbReference>
<feature type="region of interest" description="Disordered" evidence="3">
    <location>
        <begin position="349"/>
        <end position="401"/>
    </location>
</feature>
<dbReference type="GO" id="GO:0006334">
    <property type="term" value="P:nucleosome assembly"/>
    <property type="evidence" value="ECO:0007669"/>
    <property type="project" value="InterPro"/>
</dbReference>
<dbReference type="InterPro" id="IPR002164">
    <property type="entry name" value="NAP_family"/>
</dbReference>